<dbReference type="SUPFAM" id="SSF46785">
    <property type="entry name" value="Winged helix' DNA-binding domain"/>
    <property type="match status" value="1"/>
</dbReference>
<dbReference type="AlphaFoldDB" id="A0A1I4J9H7"/>
<feature type="domain" description="HTH deoR-type" evidence="4">
    <location>
        <begin position="3"/>
        <end position="58"/>
    </location>
</feature>
<accession>A0A1I4J9H7</accession>
<dbReference type="PRINTS" id="PR00037">
    <property type="entry name" value="HTHLACR"/>
</dbReference>
<dbReference type="PROSITE" id="PS00894">
    <property type="entry name" value="HTH_DEOR_1"/>
    <property type="match status" value="1"/>
</dbReference>
<keyword evidence="2" id="KW-0238">DNA-binding</keyword>
<sequence length="263" mass="28932">MFAEERRNKIIKMIQSRQPVKVIDLSSLFAVSEATIRRDLQELENSGFVQRTHGGAVSSQLGSELSFHDREVYFLEEKRAIANLAADLVQDGETILLDAGTTTREIARALCGKRLTVATNSMDVASVFAEEADIEVLLLGGTWRKSINSLIGPLTNSMLKLFSFDKVFLAANGIDCTLGVTTKHLAEAETKRAMIAAGQSIILVADHSKFEKRTFSKICNVDELSAIITDSSIHKDTLESLRNYTQVIIPESANLTKEVNALD</sequence>
<dbReference type="InterPro" id="IPR036388">
    <property type="entry name" value="WH-like_DNA-bd_sf"/>
</dbReference>
<evidence type="ECO:0000256" key="1">
    <source>
        <dbReference type="ARBA" id="ARBA00023015"/>
    </source>
</evidence>
<dbReference type="InterPro" id="IPR036390">
    <property type="entry name" value="WH_DNA-bd_sf"/>
</dbReference>
<keyword evidence="6" id="KW-1185">Reference proteome</keyword>
<dbReference type="PROSITE" id="PS51000">
    <property type="entry name" value="HTH_DEOR_2"/>
    <property type="match status" value="1"/>
</dbReference>
<dbReference type="Proteomes" id="UP000199520">
    <property type="component" value="Unassembled WGS sequence"/>
</dbReference>
<dbReference type="SMART" id="SM01134">
    <property type="entry name" value="DeoRC"/>
    <property type="match status" value="1"/>
</dbReference>
<dbReference type="InterPro" id="IPR050313">
    <property type="entry name" value="Carb_Metab_HTH_regulators"/>
</dbReference>
<keyword evidence="1" id="KW-0805">Transcription regulation</keyword>
<organism evidence="5 6">
    <name type="scientific">Pelosinus propionicus DSM 13327</name>
    <dbReference type="NCBI Taxonomy" id="1123291"/>
    <lineage>
        <taxon>Bacteria</taxon>
        <taxon>Bacillati</taxon>
        <taxon>Bacillota</taxon>
        <taxon>Negativicutes</taxon>
        <taxon>Selenomonadales</taxon>
        <taxon>Sporomusaceae</taxon>
        <taxon>Pelosinus</taxon>
    </lineage>
</organism>
<dbReference type="Pfam" id="PF00455">
    <property type="entry name" value="DeoRC"/>
    <property type="match status" value="1"/>
</dbReference>
<dbReference type="GO" id="GO:0003677">
    <property type="term" value="F:DNA binding"/>
    <property type="evidence" value="ECO:0007669"/>
    <property type="project" value="UniProtKB-KW"/>
</dbReference>
<dbReference type="InterPro" id="IPR018356">
    <property type="entry name" value="Tscrpt_reg_HTH_DeoR_CS"/>
</dbReference>
<name>A0A1I4J9H7_9FIRM</name>
<evidence type="ECO:0000313" key="5">
    <source>
        <dbReference type="EMBL" id="SFL63232.1"/>
    </source>
</evidence>
<dbReference type="OrthoDB" id="9797223at2"/>
<dbReference type="Gene3D" id="1.10.10.10">
    <property type="entry name" value="Winged helix-like DNA-binding domain superfamily/Winged helix DNA-binding domain"/>
    <property type="match status" value="1"/>
</dbReference>
<dbReference type="Pfam" id="PF08220">
    <property type="entry name" value="HTH_DeoR"/>
    <property type="match status" value="1"/>
</dbReference>
<evidence type="ECO:0000313" key="6">
    <source>
        <dbReference type="Proteomes" id="UP000199520"/>
    </source>
</evidence>
<dbReference type="InterPro" id="IPR037171">
    <property type="entry name" value="NagB/RpiA_transferase-like"/>
</dbReference>
<proteinExistence type="predicted"/>
<dbReference type="EMBL" id="FOTS01000011">
    <property type="protein sequence ID" value="SFL63232.1"/>
    <property type="molecule type" value="Genomic_DNA"/>
</dbReference>
<reference evidence="6" key="1">
    <citation type="submission" date="2016-10" db="EMBL/GenBank/DDBJ databases">
        <authorList>
            <person name="Varghese N."/>
            <person name="Submissions S."/>
        </authorList>
    </citation>
    <scope>NUCLEOTIDE SEQUENCE [LARGE SCALE GENOMIC DNA]</scope>
    <source>
        <strain evidence="6">DSM 13327</strain>
    </source>
</reference>
<dbReference type="SUPFAM" id="SSF100950">
    <property type="entry name" value="NagB/RpiA/CoA transferase-like"/>
    <property type="match status" value="1"/>
</dbReference>
<dbReference type="Gene3D" id="3.40.50.1360">
    <property type="match status" value="1"/>
</dbReference>
<evidence type="ECO:0000256" key="2">
    <source>
        <dbReference type="ARBA" id="ARBA00023125"/>
    </source>
</evidence>
<dbReference type="InterPro" id="IPR014036">
    <property type="entry name" value="DeoR-like_C"/>
</dbReference>
<dbReference type="SMART" id="SM00420">
    <property type="entry name" value="HTH_DEOR"/>
    <property type="match status" value="1"/>
</dbReference>
<gene>
    <name evidence="5" type="ORF">SAMN04490355_101198</name>
</gene>
<dbReference type="RefSeq" id="WP_090934900.1">
    <property type="nucleotide sequence ID" value="NZ_FOTS01000011.1"/>
</dbReference>
<dbReference type="InterPro" id="IPR001034">
    <property type="entry name" value="DeoR_HTH"/>
</dbReference>
<dbReference type="STRING" id="1123291.SAMN04490355_101198"/>
<dbReference type="PANTHER" id="PTHR30363">
    <property type="entry name" value="HTH-TYPE TRANSCRIPTIONAL REGULATOR SRLR-RELATED"/>
    <property type="match status" value="1"/>
</dbReference>
<dbReference type="GO" id="GO:0003700">
    <property type="term" value="F:DNA-binding transcription factor activity"/>
    <property type="evidence" value="ECO:0007669"/>
    <property type="project" value="InterPro"/>
</dbReference>
<protein>
    <submittedName>
        <fullName evidence="5">Transcriptional regulator, DeoR family</fullName>
    </submittedName>
</protein>
<keyword evidence="3" id="KW-0804">Transcription</keyword>
<evidence type="ECO:0000256" key="3">
    <source>
        <dbReference type="ARBA" id="ARBA00023163"/>
    </source>
</evidence>
<dbReference type="PANTHER" id="PTHR30363:SF44">
    <property type="entry name" value="AGA OPERON TRANSCRIPTIONAL REPRESSOR-RELATED"/>
    <property type="match status" value="1"/>
</dbReference>
<evidence type="ECO:0000259" key="4">
    <source>
        <dbReference type="PROSITE" id="PS51000"/>
    </source>
</evidence>